<proteinExistence type="predicted"/>
<name>A0A182FW13_ANOAL</name>
<reference evidence="2" key="2">
    <citation type="submission" date="2022-08" db="UniProtKB">
        <authorList>
            <consortium name="EnsemblMetazoa"/>
        </authorList>
    </citation>
    <scope>IDENTIFICATION</scope>
    <source>
        <strain evidence="2">STECLA/ALBI9_A</strain>
    </source>
</reference>
<dbReference type="EnsemblMetazoa" id="AALB010748-RA">
    <property type="protein sequence ID" value="AALB010748-PA"/>
    <property type="gene ID" value="AALB010748"/>
</dbReference>
<reference evidence="2 3" key="1">
    <citation type="journal article" date="2017" name="G3 (Bethesda)">
        <title>The Physical Genome Mapping of Anopheles albimanus Corrected Scaffold Misassemblies and Identified Interarm Rearrangements in Genus Anopheles.</title>
        <authorList>
            <person name="Artemov G.N."/>
            <person name="Peery A.N."/>
            <person name="Jiang X."/>
            <person name="Tu Z."/>
            <person name="Stegniy V.N."/>
            <person name="Sharakhova M.V."/>
            <person name="Sharakhov I.V."/>
        </authorList>
    </citation>
    <scope>NUCLEOTIDE SEQUENCE [LARGE SCALE GENOMIC DNA]</scope>
    <source>
        <strain evidence="2 3">ALBI9_A</strain>
    </source>
</reference>
<evidence type="ECO:0000256" key="1">
    <source>
        <dbReference type="SAM" id="MobiDB-lite"/>
    </source>
</evidence>
<dbReference type="VEuPathDB" id="VectorBase:AALB010748"/>
<feature type="compositionally biased region" description="Polar residues" evidence="1">
    <location>
        <begin position="73"/>
        <end position="84"/>
    </location>
</feature>
<keyword evidence="3" id="KW-1185">Reference proteome</keyword>
<accession>A0A182FW13</accession>
<sequence>MPPSSSGKRAIRTHDPAECLVPNNWITNGWTDGRKAELNEVRTYKLDFSGLAGRAAAGGSRDDDGASGLQGDSKGSTTSTEASM</sequence>
<dbReference type="Proteomes" id="UP000069272">
    <property type="component" value="Chromosome 3R"/>
</dbReference>
<evidence type="ECO:0000313" key="3">
    <source>
        <dbReference type="Proteomes" id="UP000069272"/>
    </source>
</evidence>
<feature type="region of interest" description="Disordered" evidence="1">
    <location>
        <begin position="54"/>
        <end position="84"/>
    </location>
</feature>
<protein>
    <submittedName>
        <fullName evidence="2">Uncharacterized protein</fullName>
    </submittedName>
</protein>
<evidence type="ECO:0000313" key="2">
    <source>
        <dbReference type="EnsemblMetazoa" id="AALB010748-PA"/>
    </source>
</evidence>
<organism evidence="2 3">
    <name type="scientific">Anopheles albimanus</name>
    <name type="common">New world malaria mosquito</name>
    <dbReference type="NCBI Taxonomy" id="7167"/>
    <lineage>
        <taxon>Eukaryota</taxon>
        <taxon>Metazoa</taxon>
        <taxon>Ecdysozoa</taxon>
        <taxon>Arthropoda</taxon>
        <taxon>Hexapoda</taxon>
        <taxon>Insecta</taxon>
        <taxon>Pterygota</taxon>
        <taxon>Neoptera</taxon>
        <taxon>Endopterygota</taxon>
        <taxon>Diptera</taxon>
        <taxon>Nematocera</taxon>
        <taxon>Culicoidea</taxon>
        <taxon>Culicidae</taxon>
        <taxon>Anophelinae</taxon>
        <taxon>Anopheles</taxon>
    </lineage>
</organism>
<dbReference type="AlphaFoldDB" id="A0A182FW13"/>